<evidence type="ECO:0000313" key="1">
    <source>
        <dbReference type="EMBL" id="MEN5378209.1"/>
    </source>
</evidence>
<evidence type="ECO:0000313" key="2">
    <source>
        <dbReference type="Proteomes" id="UP001409291"/>
    </source>
</evidence>
<gene>
    <name evidence="1" type="ORF">ABE541_13170</name>
</gene>
<sequence length="55" mass="6288">MNNLLANYERILGVLREISTERQLPMQRRRPSLSDLEEISLSFCPIGIEKISSGI</sequence>
<keyword evidence="2" id="KW-1185">Reference proteome</keyword>
<name>A0ABV0BTU3_9SPHI</name>
<organism evidence="1 2">
    <name type="scientific">Sphingobacterium kitahiroshimense</name>
    <dbReference type="NCBI Taxonomy" id="470446"/>
    <lineage>
        <taxon>Bacteria</taxon>
        <taxon>Pseudomonadati</taxon>
        <taxon>Bacteroidota</taxon>
        <taxon>Sphingobacteriia</taxon>
        <taxon>Sphingobacteriales</taxon>
        <taxon>Sphingobacteriaceae</taxon>
        <taxon>Sphingobacterium</taxon>
    </lineage>
</organism>
<comment type="caution">
    <text evidence="1">The sequence shown here is derived from an EMBL/GenBank/DDBJ whole genome shotgun (WGS) entry which is preliminary data.</text>
</comment>
<accession>A0ABV0BTU3</accession>
<dbReference type="EMBL" id="JBDJNQ010000006">
    <property type="protein sequence ID" value="MEN5378209.1"/>
    <property type="molecule type" value="Genomic_DNA"/>
</dbReference>
<dbReference type="Proteomes" id="UP001409291">
    <property type="component" value="Unassembled WGS sequence"/>
</dbReference>
<reference evidence="1 2" key="1">
    <citation type="submission" date="2024-04" db="EMBL/GenBank/DDBJ databases">
        <title>WGS of bacteria from Torrens River.</title>
        <authorList>
            <person name="Wyrsch E.R."/>
            <person name="Drigo B."/>
        </authorList>
    </citation>
    <scope>NUCLEOTIDE SEQUENCE [LARGE SCALE GENOMIC DNA]</scope>
    <source>
        <strain evidence="1 2">TWI391</strain>
    </source>
</reference>
<protein>
    <submittedName>
        <fullName evidence="1">Uncharacterized protein</fullName>
    </submittedName>
</protein>
<proteinExistence type="predicted"/>